<dbReference type="GeneID" id="88848750"/>
<dbReference type="GO" id="GO:0016740">
    <property type="term" value="F:transferase activity"/>
    <property type="evidence" value="ECO:0007669"/>
    <property type="project" value="UniProtKB-KW"/>
</dbReference>
<proteinExistence type="predicted"/>
<feature type="domain" description="Aminoglycoside phosphotransferase" evidence="1">
    <location>
        <begin position="17"/>
        <end position="209"/>
    </location>
</feature>
<dbReference type="InterPro" id="IPR011009">
    <property type="entry name" value="Kinase-like_dom_sf"/>
</dbReference>
<protein>
    <submittedName>
        <fullName evidence="2">Aminoglycoside phosphotransferase</fullName>
    </submittedName>
</protein>
<dbReference type="InterPro" id="IPR002575">
    <property type="entry name" value="Aminoglycoside_PTrfase"/>
</dbReference>
<dbReference type="EMBL" id="AP019367">
    <property type="protein sequence ID" value="BBH50032.1"/>
    <property type="molecule type" value="Genomic_DNA"/>
</dbReference>
<dbReference type="Pfam" id="PF01636">
    <property type="entry name" value="APH"/>
    <property type="match status" value="1"/>
</dbReference>
<dbReference type="Gene3D" id="3.90.1200.10">
    <property type="match status" value="1"/>
</dbReference>
<evidence type="ECO:0000313" key="2">
    <source>
        <dbReference type="EMBL" id="BBH50032.1"/>
    </source>
</evidence>
<dbReference type="AlphaFoldDB" id="A0A3G9K5G5"/>
<sequence>MELPQNKVELVRRGNKVVYDTGDRIVKVFNVSKAESDVFNEALNLARIQETGIRVPKILEVSKSEEGWALATEKVQGTTLAERMKADKKNVDEYLEQFVRLQLEVNGHTAPLLNRQRDKYARMINGLTEIDATTRYELLIRLDGMKVENRVCHGDFNPSNVIVGDDGLLYVCDWAHATQGSPAADAAMTYLLFALEDLALADKYLIMFCKMADMPMQVVRRWTSIVAASELARHRDAKEEEFLRGWIDVAEYQ</sequence>
<dbReference type="KEGG" id="pcat:Pcatena_06190"/>
<dbReference type="Proteomes" id="UP000273154">
    <property type="component" value="Chromosome"/>
</dbReference>
<keyword evidence="3" id="KW-1185">Reference proteome</keyword>
<gene>
    <name evidence="2" type="ORF">Pcatena_06190</name>
</gene>
<reference evidence="3" key="1">
    <citation type="submission" date="2018-11" db="EMBL/GenBank/DDBJ databases">
        <title>Comparative genomics of Parolsenella catena and Libanicoccus massiliensis: Reclassification of Libanicoccus massiliensis as Parolsenella massiliensis comb. nov.</title>
        <authorList>
            <person name="Sakamoto M."/>
            <person name="Ikeyama N."/>
            <person name="Murakami T."/>
            <person name="Mori H."/>
            <person name="Yuki M."/>
            <person name="Ohkuma M."/>
        </authorList>
    </citation>
    <scope>NUCLEOTIDE SEQUENCE [LARGE SCALE GENOMIC DNA]</scope>
    <source>
        <strain evidence="3">JCM 31932</strain>
    </source>
</reference>
<accession>A0A3G9K5G5</accession>
<dbReference type="SUPFAM" id="SSF56112">
    <property type="entry name" value="Protein kinase-like (PK-like)"/>
    <property type="match status" value="1"/>
</dbReference>
<keyword evidence="2" id="KW-0808">Transferase</keyword>
<name>A0A3G9K5G5_9ACTN</name>
<dbReference type="RefSeq" id="WP_126421536.1">
    <property type="nucleotide sequence ID" value="NZ_AP019367.1"/>
</dbReference>
<organism evidence="2 3">
    <name type="scientific">Parolsenella catena</name>
    <dbReference type="NCBI Taxonomy" id="2003188"/>
    <lineage>
        <taxon>Bacteria</taxon>
        <taxon>Bacillati</taxon>
        <taxon>Actinomycetota</taxon>
        <taxon>Coriobacteriia</taxon>
        <taxon>Coriobacteriales</taxon>
        <taxon>Atopobiaceae</taxon>
        <taxon>Parolsenella</taxon>
    </lineage>
</organism>
<dbReference type="OrthoDB" id="9797603at2"/>
<evidence type="ECO:0000259" key="1">
    <source>
        <dbReference type="Pfam" id="PF01636"/>
    </source>
</evidence>
<evidence type="ECO:0000313" key="3">
    <source>
        <dbReference type="Proteomes" id="UP000273154"/>
    </source>
</evidence>